<protein>
    <submittedName>
        <fullName evidence="11">Preprotein translocase subunit YajC</fullName>
    </submittedName>
</protein>
<keyword evidence="5 10" id="KW-0812">Transmembrane</keyword>
<dbReference type="STRING" id="1817883.A3G31_10920"/>
<proteinExistence type="inferred from homology"/>
<comment type="subcellular location">
    <subcellularLocation>
        <location evidence="1">Cell membrane</location>
        <topology evidence="1">Single-pass membrane protein</topology>
    </subcellularLocation>
</comment>
<evidence type="ECO:0000256" key="3">
    <source>
        <dbReference type="ARBA" id="ARBA00022448"/>
    </source>
</evidence>
<evidence type="ECO:0000313" key="11">
    <source>
        <dbReference type="EMBL" id="OGL52672.1"/>
    </source>
</evidence>
<evidence type="ECO:0000256" key="5">
    <source>
        <dbReference type="ARBA" id="ARBA00022692"/>
    </source>
</evidence>
<accession>A0A1F7SFW2</accession>
<dbReference type="SMART" id="SM01323">
    <property type="entry name" value="YajC"/>
    <property type="match status" value="1"/>
</dbReference>
<feature type="transmembrane region" description="Helical" evidence="10">
    <location>
        <begin position="12"/>
        <end position="31"/>
    </location>
</feature>
<evidence type="ECO:0000256" key="8">
    <source>
        <dbReference type="ARBA" id="ARBA00023010"/>
    </source>
</evidence>
<keyword evidence="6" id="KW-0653">Protein transport</keyword>
<evidence type="ECO:0000256" key="9">
    <source>
        <dbReference type="ARBA" id="ARBA00023136"/>
    </source>
</evidence>
<comment type="similarity">
    <text evidence="2">Belongs to the YajC family.</text>
</comment>
<dbReference type="PANTHER" id="PTHR33909:SF1">
    <property type="entry name" value="SEC TRANSLOCON ACCESSORY COMPLEX SUBUNIT YAJC"/>
    <property type="match status" value="1"/>
</dbReference>
<evidence type="ECO:0000256" key="2">
    <source>
        <dbReference type="ARBA" id="ARBA00006742"/>
    </source>
</evidence>
<dbReference type="NCBIfam" id="TIGR00739">
    <property type="entry name" value="yajC"/>
    <property type="match status" value="1"/>
</dbReference>
<dbReference type="AlphaFoldDB" id="A0A1F7SFW2"/>
<keyword evidence="9 10" id="KW-0472">Membrane</keyword>
<keyword evidence="7 10" id="KW-1133">Transmembrane helix</keyword>
<keyword evidence="4" id="KW-1003">Cell membrane</keyword>
<reference evidence="11 12" key="1">
    <citation type="journal article" date="2016" name="Nat. Commun.">
        <title>Thousands of microbial genomes shed light on interconnected biogeochemical processes in an aquifer system.</title>
        <authorList>
            <person name="Anantharaman K."/>
            <person name="Brown C.T."/>
            <person name="Hug L.A."/>
            <person name="Sharon I."/>
            <person name="Castelle C.J."/>
            <person name="Probst A.J."/>
            <person name="Thomas B.C."/>
            <person name="Singh A."/>
            <person name="Wilkins M.J."/>
            <person name="Karaoz U."/>
            <person name="Brodie E.L."/>
            <person name="Williams K.H."/>
            <person name="Hubbard S.S."/>
            <person name="Banfield J.F."/>
        </authorList>
    </citation>
    <scope>NUCLEOTIDE SEQUENCE [LARGE SCALE GENOMIC DNA]</scope>
</reference>
<dbReference type="Proteomes" id="UP000178082">
    <property type="component" value="Unassembled WGS sequence"/>
</dbReference>
<evidence type="ECO:0000256" key="4">
    <source>
        <dbReference type="ARBA" id="ARBA00022475"/>
    </source>
</evidence>
<organism evidence="11 12">
    <name type="scientific">Candidatus Schekmanbacteria bacterium RIFCSPLOWO2_12_FULL_38_15</name>
    <dbReference type="NCBI Taxonomy" id="1817883"/>
    <lineage>
        <taxon>Bacteria</taxon>
        <taxon>Candidatus Schekmaniibacteriota</taxon>
    </lineage>
</organism>
<keyword evidence="8" id="KW-0811">Translocation</keyword>
<evidence type="ECO:0000256" key="6">
    <source>
        <dbReference type="ARBA" id="ARBA00022927"/>
    </source>
</evidence>
<sequence>MAPGGQQQTPGSSFAFIAMMLTIFGLFYLLLIRPQQREQKKLQEMLSNITRGDKILTKGGIYGIVVQIKDDILVVKIADNVKVDVARNAIQTVFREKEKEKEEEKK</sequence>
<evidence type="ECO:0000256" key="7">
    <source>
        <dbReference type="ARBA" id="ARBA00022989"/>
    </source>
</evidence>
<dbReference type="GO" id="GO:0005886">
    <property type="term" value="C:plasma membrane"/>
    <property type="evidence" value="ECO:0007669"/>
    <property type="project" value="UniProtKB-SubCell"/>
</dbReference>
<dbReference type="EMBL" id="MGDI01000031">
    <property type="protein sequence ID" value="OGL52672.1"/>
    <property type="molecule type" value="Genomic_DNA"/>
</dbReference>
<dbReference type="GO" id="GO:0015031">
    <property type="term" value="P:protein transport"/>
    <property type="evidence" value="ECO:0007669"/>
    <property type="project" value="UniProtKB-KW"/>
</dbReference>
<dbReference type="InterPro" id="IPR003849">
    <property type="entry name" value="Preprotein_translocase_YajC"/>
</dbReference>
<name>A0A1F7SFW2_9BACT</name>
<comment type="caution">
    <text evidence="11">The sequence shown here is derived from an EMBL/GenBank/DDBJ whole genome shotgun (WGS) entry which is preliminary data.</text>
</comment>
<evidence type="ECO:0000256" key="1">
    <source>
        <dbReference type="ARBA" id="ARBA00004162"/>
    </source>
</evidence>
<dbReference type="PANTHER" id="PTHR33909">
    <property type="entry name" value="SEC TRANSLOCON ACCESSORY COMPLEX SUBUNIT YAJC"/>
    <property type="match status" value="1"/>
</dbReference>
<gene>
    <name evidence="11" type="ORF">A3G31_10920</name>
</gene>
<evidence type="ECO:0000313" key="12">
    <source>
        <dbReference type="Proteomes" id="UP000178082"/>
    </source>
</evidence>
<keyword evidence="3" id="KW-0813">Transport</keyword>
<evidence type="ECO:0000256" key="10">
    <source>
        <dbReference type="SAM" id="Phobius"/>
    </source>
</evidence>
<dbReference type="Pfam" id="PF02699">
    <property type="entry name" value="YajC"/>
    <property type="match status" value="1"/>
</dbReference>
<dbReference type="PRINTS" id="PR01853">
    <property type="entry name" value="YAJCTRNLCASE"/>
</dbReference>